<evidence type="ECO:0000256" key="2">
    <source>
        <dbReference type="ARBA" id="ARBA00005691"/>
    </source>
</evidence>
<dbReference type="RefSeq" id="WP_074865284.1">
    <property type="nucleotide sequence ID" value="NZ_FOAS01000003.1"/>
</dbReference>
<evidence type="ECO:0000256" key="9">
    <source>
        <dbReference type="ARBA" id="ARBA00023285"/>
    </source>
</evidence>
<dbReference type="HAMAP" id="MF_01108">
    <property type="entry name" value="ArgE"/>
    <property type="match status" value="1"/>
</dbReference>
<dbReference type="InterPro" id="IPR010169">
    <property type="entry name" value="AcOrn-deacetyl"/>
</dbReference>
<dbReference type="InterPro" id="IPR011650">
    <property type="entry name" value="Peptidase_M20_dimer"/>
</dbReference>
<dbReference type="Proteomes" id="UP000185766">
    <property type="component" value="Unassembled WGS sequence"/>
</dbReference>
<dbReference type="Gene3D" id="3.30.70.360">
    <property type="match status" value="1"/>
</dbReference>
<dbReference type="GO" id="GO:0008777">
    <property type="term" value="F:acetylornithine deacetylase activity"/>
    <property type="evidence" value="ECO:0007669"/>
    <property type="project" value="TreeGrafter"/>
</dbReference>
<dbReference type="NCBIfam" id="TIGR01892">
    <property type="entry name" value="AcOrn-deacetyl"/>
    <property type="match status" value="1"/>
</dbReference>
<name>A0A1H7I4M9_9GAMM</name>
<proteinExistence type="inferred from homology"/>
<evidence type="ECO:0000256" key="3">
    <source>
        <dbReference type="ARBA" id="ARBA00022490"/>
    </source>
</evidence>
<evidence type="ECO:0000256" key="6">
    <source>
        <dbReference type="ARBA" id="ARBA00022723"/>
    </source>
</evidence>
<reference evidence="11 12" key="1">
    <citation type="submission" date="2016-10" db="EMBL/GenBank/DDBJ databases">
        <authorList>
            <person name="de Groot N.N."/>
        </authorList>
    </citation>
    <scope>NUCLEOTIDE SEQUENCE [LARGE SCALE GENOMIC DNA]</scope>
    <source>
        <strain evidence="11 12">JCM 19513</strain>
    </source>
</reference>
<dbReference type="PANTHER" id="PTHR43808">
    <property type="entry name" value="ACETYLORNITHINE DEACETYLASE"/>
    <property type="match status" value="1"/>
</dbReference>
<gene>
    <name evidence="11" type="ORF">SAMN05216214_103139</name>
</gene>
<evidence type="ECO:0000256" key="5">
    <source>
        <dbReference type="ARBA" id="ARBA00022605"/>
    </source>
</evidence>
<dbReference type="SUPFAM" id="SSF53187">
    <property type="entry name" value="Zn-dependent exopeptidases"/>
    <property type="match status" value="1"/>
</dbReference>
<keyword evidence="7" id="KW-0378">Hydrolase</keyword>
<keyword evidence="8" id="KW-0862">Zinc</keyword>
<keyword evidence="3" id="KW-0963">Cytoplasm</keyword>
<evidence type="ECO:0000256" key="4">
    <source>
        <dbReference type="ARBA" id="ARBA00022571"/>
    </source>
</evidence>
<dbReference type="GO" id="GO:0046872">
    <property type="term" value="F:metal ion binding"/>
    <property type="evidence" value="ECO:0007669"/>
    <property type="project" value="UniProtKB-KW"/>
</dbReference>
<dbReference type="Pfam" id="PF07687">
    <property type="entry name" value="M20_dimer"/>
    <property type="match status" value="1"/>
</dbReference>
<dbReference type="PANTHER" id="PTHR43808:SF1">
    <property type="entry name" value="ACETYLORNITHINE DEACETYLASE"/>
    <property type="match status" value="1"/>
</dbReference>
<keyword evidence="5" id="KW-0028">Amino-acid biosynthesis</keyword>
<dbReference type="SUPFAM" id="SSF55031">
    <property type="entry name" value="Bacterial exopeptidase dimerisation domain"/>
    <property type="match status" value="1"/>
</dbReference>
<dbReference type="InterPro" id="IPR036264">
    <property type="entry name" value="Bact_exopeptidase_dim_dom"/>
</dbReference>
<comment type="subcellular location">
    <subcellularLocation>
        <location evidence="1">Cytoplasm</location>
    </subcellularLocation>
</comment>
<dbReference type="AlphaFoldDB" id="A0A1H7I4M9"/>
<sequence>MPLPSLKQQFSQLIALPSVSCTQPEWDQSNLPVVEQLAQWFGEFGFACELQEIEPGKFNLLATLGQGPGGLILAGHTDTVPFDSGRWSLDPLKLLERDDRWYGLGVCDMKGFFPLIIEALKELPLDKLQQPLMILATCDEESSMSGARALAKLGRPLPRKAVIGEPTGLRPVRLHKGILMEQINITGQSGHSSDPSLGHSAMEAMHAVIGRLLDLRGQWQKRWQNPLFGVPVPTLNLGCIHGGDNPNRICAQCALEFDLRPLPGMASDELRAQIRAQLTDVAAEHQVQIDYGPLFPGVPAFEELADSPLVQLAERLTGHSAESAAFATEAPYLKALGCQTIVLGPGDIACAHQPDEYLDLARIEPTVQLLRGLIDECCLRPAEPQPQGSADA</sequence>
<dbReference type="GO" id="GO:0005737">
    <property type="term" value="C:cytoplasm"/>
    <property type="evidence" value="ECO:0007669"/>
    <property type="project" value="UniProtKB-SubCell"/>
</dbReference>
<evidence type="ECO:0000259" key="10">
    <source>
        <dbReference type="Pfam" id="PF07687"/>
    </source>
</evidence>
<evidence type="ECO:0000313" key="12">
    <source>
        <dbReference type="Proteomes" id="UP000185766"/>
    </source>
</evidence>
<dbReference type="Pfam" id="PF01546">
    <property type="entry name" value="Peptidase_M20"/>
    <property type="match status" value="1"/>
</dbReference>
<dbReference type="NCBIfam" id="NF003474">
    <property type="entry name" value="PRK05111.1"/>
    <property type="match status" value="1"/>
</dbReference>
<dbReference type="InterPro" id="IPR050072">
    <property type="entry name" value="Peptidase_M20A"/>
</dbReference>
<keyword evidence="6" id="KW-0479">Metal-binding</keyword>
<keyword evidence="9" id="KW-0170">Cobalt</keyword>
<dbReference type="FunFam" id="3.30.70.360:FF:000003">
    <property type="entry name" value="Acetylornithine deacetylase"/>
    <property type="match status" value="1"/>
</dbReference>
<dbReference type="InterPro" id="IPR002933">
    <property type="entry name" value="Peptidase_M20"/>
</dbReference>
<evidence type="ECO:0000313" key="11">
    <source>
        <dbReference type="EMBL" id="SEK55495.1"/>
    </source>
</evidence>
<comment type="similarity">
    <text evidence="2">Belongs to the peptidase M20A family. ArgE subfamily.</text>
</comment>
<evidence type="ECO:0000256" key="8">
    <source>
        <dbReference type="ARBA" id="ARBA00022833"/>
    </source>
</evidence>
<accession>A0A1H7I4M9</accession>
<evidence type="ECO:0000256" key="7">
    <source>
        <dbReference type="ARBA" id="ARBA00022801"/>
    </source>
</evidence>
<evidence type="ECO:0000256" key="1">
    <source>
        <dbReference type="ARBA" id="ARBA00004496"/>
    </source>
</evidence>
<feature type="domain" description="Peptidase M20 dimerisation" evidence="10">
    <location>
        <begin position="175"/>
        <end position="284"/>
    </location>
</feature>
<organism evidence="11 12">
    <name type="scientific">Atopomonas hussainii</name>
    <dbReference type="NCBI Taxonomy" id="1429083"/>
    <lineage>
        <taxon>Bacteria</taxon>
        <taxon>Pseudomonadati</taxon>
        <taxon>Pseudomonadota</taxon>
        <taxon>Gammaproteobacteria</taxon>
        <taxon>Pseudomonadales</taxon>
        <taxon>Pseudomonadaceae</taxon>
        <taxon>Atopomonas</taxon>
    </lineage>
</organism>
<keyword evidence="4" id="KW-0055">Arginine biosynthesis</keyword>
<keyword evidence="12" id="KW-1185">Reference proteome</keyword>
<protein>
    <submittedName>
        <fullName evidence="11">Acetylornithine deacetylase</fullName>
    </submittedName>
</protein>
<dbReference type="GO" id="GO:0006526">
    <property type="term" value="P:L-arginine biosynthetic process"/>
    <property type="evidence" value="ECO:0007669"/>
    <property type="project" value="UniProtKB-KW"/>
</dbReference>
<dbReference type="CDD" id="cd03894">
    <property type="entry name" value="M20_ArgE"/>
    <property type="match status" value="1"/>
</dbReference>
<dbReference type="Gene3D" id="3.40.630.10">
    <property type="entry name" value="Zn peptidases"/>
    <property type="match status" value="1"/>
</dbReference>
<dbReference type="EMBL" id="FOAS01000003">
    <property type="protein sequence ID" value="SEK55495.1"/>
    <property type="molecule type" value="Genomic_DNA"/>
</dbReference>
<dbReference type="STRING" id="1429083.GCA_001885685_01704"/>